<dbReference type="AlphaFoldDB" id="A0A2G9I4D8"/>
<dbReference type="EMBL" id="NKXS01000387">
    <property type="protein sequence ID" value="PIN24614.1"/>
    <property type="molecule type" value="Genomic_DNA"/>
</dbReference>
<dbReference type="SUPFAM" id="SSF48452">
    <property type="entry name" value="TPR-like"/>
    <property type="match status" value="1"/>
</dbReference>
<feature type="compositionally biased region" description="Basic residues" evidence="1">
    <location>
        <begin position="1086"/>
        <end position="1105"/>
    </location>
</feature>
<dbReference type="Proteomes" id="UP000231279">
    <property type="component" value="Unassembled WGS sequence"/>
</dbReference>
<dbReference type="InterPro" id="IPR039904">
    <property type="entry name" value="TRANK1"/>
</dbReference>
<feature type="region of interest" description="Disordered" evidence="1">
    <location>
        <begin position="1058"/>
        <end position="1105"/>
    </location>
</feature>
<sequence length="1105" mass="125993">MLDYWKRLCLVQVRKIDDSLAEAMQRASSPEEWKSQGIKLFWEKNYEMAIMCFEKAGEETWEKRAKASGLRATADSLHGSNSEEARVMLREAAEIFDSIGQADSAAECFCDLGDYERAGRIYLEKCGTSELRKAGECFSLAGRHEKAADVYAKGNLFKECLSACNKGNIFDLGLQYIEYWKQQASHNSLVMTQFKEIDKIAQEFLEKCASECYSRNDHELLMKFVRAFHTMESKRDFLKSLDCLEGLLMLEEESRNFNEAAEIARQLGDILREIDLMEKAKEFEKASLLVISYVLSNSLWASRSEGWPLKSFPEKNRLLMRAISFAQKVSESFHASICAEVDALSHDSNLSELMPCYVASKQYETVIGEILLVRKLLDTHFQVHPAKYGWETESNFDPMLFNEIISRNQVSCGTLIYVWNLWKVRSREIIEYLDSLEKIDFIKCDGIARFCCDYFGVRLLNNLSVTFLLMNPNAAWIRNVDQRFLVRSKSIVTLDARHFSSAARKYWQHELLSSGLRFLEVLQSLYRSSMVKSPSKYYQGICLTSIFDVANFFLGEKSFDIKKGDAWKLGDAVQLSTRYFEIVFPLDFQHSLSENMISLRQTELSKNLLEEIISRNISTRGELTYGQIGRAVMIILGSGKPKSDLFERFAKGVSDNNPWKPFVESLRRKCESKDYFEALSHALGETFYINWRASDYISPNCFFYLVERLLFLLPRSRGFFFTTKSSFVEYLISLESDANPTASLVTDKKFDPSGIINSVFGMIEQCLCDRASTAEWIKKSHIDCKYYFPVLMLRLCVILCLFCLNSVLSIDVVLKHVSVPPIRSQLPREFCEAIFSVRRNKMYVDAIAGALKAIGDPLVIVGLTEKKLEFLCPDAVLVSLRLFSCRNEIMEILFPVQRNVTKASATAPVIMQSPKPTPKTGSKLSSDNFWGHIRELSETIDSIKTRNDVNLKSYVLEKKVLVEEHINFLTAAMSRLTAEEDENTTYINATGMIKQLSDIFSNLSDTSEFDLEASSQFGEYLKRFEAIRPQIDALFMQNDRAIFEGIDKKNDQAISEGIDEKKFSSNEHVAAVNNPTNRAAAESSHGKGKNKKNKKSKKGKGGRGK</sequence>
<gene>
    <name evidence="2" type="ORF">CDL12_02646</name>
</gene>
<name>A0A2G9I4D8_9LAMI</name>
<organism evidence="2 3">
    <name type="scientific">Handroanthus impetiginosus</name>
    <dbReference type="NCBI Taxonomy" id="429701"/>
    <lineage>
        <taxon>Eukaryota</taxon>
        <taxon>Viridiplantae</taxon>
        <taxon>Streptophyta</taxon>
        <taxon>Embryophyta</taxon>
        <taxon>Tracheophyta</taxon>
        <taxon>Spermatophyta</taxon>
        <taxon>Magnoliopsida</taxon>
        <taxon>eudicotyledons</taxon>
        <taxon>Gunneridae</taxon>
        <taxon>Pentapetalae</taxon>
        <taxon>asterids</taxon>
        <taxon>lamiids</taxon>
        <taxon>Lamiales</taxon>
        <taxon>Bignoniaceae</taxon>
        <taxon>Crescentiina</taxon>
        <taxon>Tabebuia alliance</taxon>
        <taxon>Handroanthus</taxon>
    </lineage>
</organism>
<dbReference type="PANTHER" id="PTHR21529">
    <property type="entry name" value="MAMMARY TURMOR VIRUS RECEPTOR HOMOLOG 1, 2 MTVR1, 2"/>
    <property type="match status" value="1"/>
</dbReference>
<reference evidence="3" key="1">
    <citation type="journal article" date="2018" name="Gigascience">
        <title>Genome assembly of the Pink Ipe (Handroanthus impetiginosus, Bignoniaceae), a highly valued, ecologically keystone Neotropical timber forest tree.</title>
        <authorList>
            <person name="Silva-Junior O.B."/>
            <person name="Grattapaglia D."/>
            <person name="Novaes E."/>
            <person name="Collevatti R.G."/>
        </authorList>
    </citation>
    <scope>NUCLEOTIDE SEQUENCE [LARGE SCALE GENOMIC DNA]</scope>
    <source>
        <strain evidence="3">cv. UFG-1</strain>
    </source>
</reference>
<evidence type="ECO:0000256" key="1">
    <source>
        <dbReference type="SAM" id="MobiDB-lite"/>
    </source>
</evidence>
<protein>
    <submittedName>
        <fullName evidence="2">Uncharacterized protein</fullName>
    </submittedName>
</protein>
<evidence type="ECO:0000313" key="2">
    <source>
        <dbReference type="EMBL" id="PIN24614.1"/>
    </source>
</evidence>
<evidence type="ECO:0000313" key="3">
    <source>
        <dbReference type="Proteomes" id="UP000231279"/>
    </source>
</evidence>
<dbReference type="STRING" id="429701.A0A2G9I4D8"/>
<comment type="caution">
    <text evidence="2">The sequence shown here is derived from an EMBL/GenBank/DDBJ whole genome shotgun (WGS) entry which is preliminary data.</text>
</comment>
<keyword evidence="3" id="KW-1185">Reference proteome</keyword>
<dbReference type="PANTHER" id="PTHR21529:SF4">
    <property type="entry name" value="TPR AND ANKYRIN REPEAT-CONTAINING PROTEIN 1"/>
    <property type="match status" value="1"/>
</dbReference>
<dbReference type="OrthoDB" id="3156807at2759"/>
<proteinExistence type="predicted"/>
<accession>A0A2G9I4D8</accession>
<dbReference type="InterPro" id="IPR011990">
    <property type="entry name" value="TPR-like_helical_dom_sf"/>
</dbReference>